<sequence length="327" mass="34237">MSLEVRDLRVVIDGRAVVDGISFRVEDGERVGLIGESGSGKSLTALAILGLLPDGAVATGSIRVDGEEVVGASDRDVARLRGSRVGIVFQEPRSSFNPIRSIGRQLADPVRRFAGVSRTEAAARAVELARLVRLPDPQAIVRRYPHQVSGGQLQRAAIALALAGSPRLLIADEPTTALDVTIQAEILDLFDRLVGELGTGLLFITHDLAVLRRIADRAVVLQNGAIVEDGTVDDLVHRPRTELVRRLVASARATSWSATAGAPDAAETPGERGTPGMPTTPGAPGAPRAPTAPGEPEIPDMPGAPDMPGTSGIPVLDDAPTDEEGSR</sequence>
<keyword evidence="4" id="KW-1003">Cell membrane</keyword>
<dbReference type="PANTHER" id="PTHR43297:SF2">
    <property type="entry name" value="DIPEPTIDE TRANSPORT ATP-BINDING PROTEIN DPPD"/>
    <property type="match status" value="1"/>
</dbReference>
<feature type="region of interest" description="Disordered" evidence="8">
    <location>
        <begin position="255"/>
        <end position="327"/>
    </location>
</feature>
<dbReference type="Gene3D" id="3.40.50.300">
    <property type="entry name" value="P-loop containing nucleotide triphosphate hydrolases"/>
    <property type="match status" value="1"/>
</dbReference>
<comment type="caution">
    <text evidence="10">The sequence shown here is derived from an EMBL/GenBank/DDBJ whole genome shotgun (WGS) entry which is preliminary data.</text>
</comment>
<protein>
    <submittedName>
        <fullName evidence="10">ABC transporter ATP-binding protein</fullName>
    </submittedName>
</protein>
<reference evidence="10 11" key="1">
    <citation type="submission" date="2018-12" db="EMBL/GenBank/DDBJ databases">
        <authorList>
            <person name="Li F."/>
        </authorList>
    </citation>
    <scope>NUCLEOTIDE SEQUENCE [LARGE SCALE GENOMIC DNA]</scope>
    <source>
        <strain evidence="10 11">11W25H-1</strain>
    </source>
</reference>
<dbReference type="InterPro" id="IPR027417">
    <property type="entry name" value="P-loop_NTPase"/>
</dbReference>
<dbReference type="Proteomes" id="UP000288547">
    <property type="component" value="Unassembled WGS sequence"/>
</dbReference>
<dbReference type="GO" id="GO:0016887">
    <property type="term" value="F:ATP hydrolysis activity"/>
    <property type="evidence" value="ECO:0007669"/>
    <property type="project" value="InterPro"/>
</dbReference>
<name>A0A3S4DDQ8_9MICO</name>
<dbReference type="OrthoDB" id="8481147at2"/>
<evidence type="ECO:0000256" key="4">
    <source>
        <dbReference type="ARBA" id="ARBA00022475"/>
    </source>
</evidence>
<dbReference type="CDD" id="cd03257">
    <property type="entry name" value="ABC_NikE_OppD_transporters"/>
    <property type="match status" value="1"/>
</dbReference>
<comment type="subcellular location">
    <subcellularLocation>
        <location evidence="1">Cell membrane</location>
        <topology evidence="1">Peripheral membrane protein</topology>
    </subcellularLocation>
</comment>
<dbReference type="GO" id="GO:0005886">
    <property type="term" value="C:plasma membrane"/>
    <property type="evidence" value="ECO:0007669"/>
    <property type="project" value="UniProtKB-SubCell"/>
</dbReference>
<evidence type="ECO:0000256" key="2">
    <source>
        <dbReference type="ARBA" id="ARBA00005417"/>
    </source>
</evidence>
<keyword evidence="3" id="KW-0813">Transport</keyword>
<feature type="compositionally biased region" description="Low complexity" evidence="8">
    <location>
        <begin position="255"/>
        <end position="295"/>
    </location>
</feature>
<dbReference type="RefSeq" id="WP_128495978.1">
    <property type="nucleotide sequence ID" value="NZ_RZNB01000006.1"/>
</dbReference>
<accession>A0A3S4DDQ8</accession>
<evidence type="ECO:0000256" key="6">
    <source>
        <dbReference type="ARBA" id="ARBA00022840"/>
    </source>
</evidence>
<keyword evidence="5" id="KW-0547">Nucleotide-binding</keyword>
<evidence type="ECO:0000313" key="11">
    <source>
        <dbReference type="Proteomes" id="UP000288547"/>
    </source>
</evidence>
<evidence type="ECO:0000256" key="7">
    <source>
        <dbReference type="ARBA" id="ARBA00023136"/>
    </source>
</evidence>
<evidence type="ECO:0000313" key="10">
    <source>
        <dbReference type="EMBL" id="RWZ46625.1"/>
    </source>
</evidence>
<comment type="similarity">
    <text evidence="2">Belongs to the ABC transporter superfamily.</text>
</comment>
<evidence type="ECO:0000256" key="8">
    <source>
        <dbReference type="SAM" id="MobiDB-lite"/>
    </source>
</evidence>
<dbReference type="AlphaFoldDB" id="A0A3S4DDQ8"/>
<organism evidence="10 11">
    <name type="scientific">Labedella phragmitis</name>
    <dbReference type="NCBI Taxonomy" id="2498849"/>
    <lineage>
        <taxon>Bacteria</taxon>
        <taxon>Bacillati</taxon>
        <taxon>Actinomycetota</taxon>
        <taxon>Actinomycetes</taxon>
        <taxon>Micrococcales</taxon>
        <taxon>Microbacteriaceae</taxon>
        <taxon>Labedella</taxon>
    </lineage>
</organism>
<dbReference type="GO" id="GO:0005524">
    <property type="term" value="F:ATP binding"/>
    <property type="evidence" value="ECO:0007669"/>
    <property type="project" value="UniProtKB-KW"/>
</dbReference>
<dbReference type="InterPro" id="IPR017871">
    <property type="entry name" value="ABC_transporter-like_CS"/>
</dbReference>
<keyword evidence="11" id="KW-1185">Reference proteome</keyword>
<dbReference type="SMART" id="SM00382">
    <property type="entry name" value="AAA"/>
    <property type="match status" value="1"/>
</dbReference>
<dbReference type="InterPro" id="IPR050388">
    <property type="entry name" value="ABC_Ni/Peptide_Import"/>
</dbReference>
<dbReference type="InterPro" id="IPR003593">
    <property type="entry name" value="AAA+_ATPase"/>
</dbReference>
<dbReference type="PROSITE" id="PS50893">
    <property type="entry name" value="ABC_TRANSPORTER_2"/>
    <property type="match status" value="1"/>
</dbReference>
<dbReference type="InterPro" id="IPR003439">
    <property type="entry name" value="ABC_transporter-like_ATP-bd"/>
</dbReference>
<evidence type="ECO:0000259" key="9">
    <source>
        <dbReference type="PROSITE" id="PS50893"/>
    </source>
</evidence>
<gene>
    <name evidence="10" type="ORF">ELQ90_14440</name>
</gene>
<evidence type="ECO:0000256" key="3">
    <source>
        <dbReference type="ARBA" id="ARBA00022448"/>
    </source>
</evidence>
<evidence type="ECO:0000256" key="1">
    <source>
        <dbReference type="ARBA" id="ARBA00004202"/>
    </source>
</evidence>
<keyword evidence="7" id="KW-0472">Membrane</keyword>
<feature type="domain" description="ABC transporter" evidence="9">
    <location>
        <begin position="3"/>
        <end position="248"/>
    </location>
</feature>
<dbReference type="PROSITE" id="PS00211">
    <property type="entry name" value="ABC_TRANSPORTER_1"/>
    <property type="match status" value="1"/>
</dbReference>
<dbReference type="PANTHER" id="PTHR43297">
    <property type="entry name" value="OLIGOPEPTIDE TRANSPORT ATP-BINDING PROTEIN APPD"/>
    <property type="match status" value="1"/>
</dbReference>
<evidence type="ECO:0000256" key="5">
    <source>
        <dbReference type="ARBA" id="ARBA00022741"/>
    </source>
</evidence>
<dbReference type="Pfam" id="PF00005">
    <property type="entry name" value="ABC_tran"/>
    <property type="match status" value="1"/>
</dbReference>
<keyword evidence="6 10" id="KW-0067">ATP-binding</keyword>
<dbReference type="EMBL" id="RZNB01000006">
    <property type="protein sequence ID" value="RWZ46625.1"/>
    <property type="molecule type" value="Genomic_DNA"/>
</dbReference>
<dbReference type="SUPFAM" id="SSF52540">
    <property type="entry name" value="P-loop containing nucleoside triphosphate hydrolases"/>
    <property type="match status" value="1"/>
</dbReference>
<proteinExistence type="inferred from homology"/>